<accession>A0ABY0D9W3</accession>
<dbReference type="EMBL" id="RDRA01000054">
    <property type="protein sequence ID" value="RXG84810.1"/>
    <property type="molecule type" value="Genomic_DNA"/>
</dbReference>
<dbReference type="Gene3D" id="3.40.710.10">
    <property type="entry name" value="DD-peptidase/beta-lactamase superfamily"/>
    <property type="match status" value="1"/>
</dbReference>
<evidence type="ECO:0000313" key="3">
    <source>
        <dbReference type="EMBL" id="RXG84810.1"/>
    </source>
</evidence>
<keyword evidence="1" id="KW-0732">Signal</keyword>
<dbReference type="Pfam" id="PF00144">
    <property type="entry name" value="Beta-lactamase"/>
    <property type="match status" value="1"/>
</dbReference>
<feature type="signal peptide" evidence="1">
    <location>
        <begin position="1"/>
        <end position="34"/>
    </location>
</feature>
<dbReference type="PROSITE" id="PS51318">
    <property type="entry name" value="TAT"/>
    <property type="match status" value="1"/>
</dbReference>
<sequence length="440" mass="49215">MRDFMSRQYSRRKALSSLAATVACTVAGCIPATAEPVSPGGTQDCPGPIFSPTGPNAELYGASDDYPLPDILEARRHGDPWEPKYRVAAFTHIDQIYRTRLIKRAVTSWKFKCSRADVYYNFQGSRFSPLDYMSRNPVTGLLIAKDDEIIFERYQYARTDQDRFVSQSMVKSITSLLIGVAISEGAIKSVDDIPETYVPGFKGSEYGRTPIRDLLHMSSGVDFGETRDGGRDLNRLWNGMGIAFSGTKIGTVESIMQFNRRIAPAGTRFYYASVEPDVLGMVLHHAVDKPASDYLREKVWDPIGTEADASWLIDAEGFELSHFGFNAVLRDYARLGRLLAHDGTWEGKQIVPAQWIIDATTVRASDGYLLPGRATKRFGYGYFLWLFPGDRRQFALLGYKGQYICVDPASKIVMVHTAIEDPAYGDEPWVLWSSLVDQLS</sequence>
<comment type="caution">
    <text evidence="3">The sequence shown here is derived from an EMBL/GenBank/DDBJ whole genome shotgun (WGS) entry which is preliminary data.</text>
</comment>
<evidence type="ECO:0000259" key="2">
    <source>
        <dbReference type="Pfam" id="PF00144"/>
    </source>
</evidence>
<dbReference type="InterPro" id="IPR001466">
    <property type="entry name" value="Beta-lactam-related"/>
</dbReference>
<feature type="chain" id="PRO_5046681194" evidence="1">
    <location>
        <begin position="35"/>
        <end position="440"/>
    </location>
</feature>
<dbReference type="PANTHER" id="PTHR43283:SF14">
    <property type="entry name" value="BLL8153 PROTEIN"/>
    <property type="match status" value="1"/>
</dbReference>
<dbReference type="InterPro" id="IPR050789">
    <property type="entry name" value="Diverse_Enzym_Activities"/>
</dbReference>
<proteinExistence type="predicted"/>
<evidence type="ECO:0000256" key="1">
    <source>
        <dbReference type="SAM" id="SignalP"/>
    </source>
</evidence>
<organism evidence="3 4">
    <name type="scientific">Bradyrhizobium zhanjiangense</name>
    <dbReference type="NCBI Taxonomy" id="1325107"/>
    <lineage>
        <taxon>Bacteria</taxon>
        <taxon>Pseudomonadati</taxon>
        <taxon>Pseudomonadota</taxon>
        <taxon>Alphaproteobacteria</taxon>
        <taxon>Hyphomicrobiales</taxon>
        <taxon>Nitrobacteraceae</taxon>
        <taxon>Bradyrhizobium</taxon>
    </lineage>
</organism>
<dbReference type="SUPFAM" id="SSF56601">
    <property type="entry name" value="beta-lactamase/transpeptidase-like"/>
    <property type="match status" value="1"/>
</dbReference>
<dbReference type="InterPro" id="IPR012338">
    <property type="entry name" value="Beta-lactam/transpept-like"/>
</dbReference>
<dbReference type="GO" id="GO:0016787">
    <property type="term" value="F:hydrolase activity"/>
    <property type="evidence" value="ECO:0007669"/>
    <property type="project" value="UniProtKB-KW"/>
</dbReference>
<protein>
    <submittedName>
        <fullName evidence="3">Class C beta-lactamase-related serine hydrolase</fullName>
    </submittedName>
</protein>
<feature type="domain" description="Beta-lactamase-related" evidence="2">
    <location>
        <begin position="139"/>
        <end position="415"/>
    </location>
</feature>
<dbReference type="PROSITE" id="PS51257">
    <property type="entry name" value="PROKAR_LIPOPROTEIN"/>
    <property type="match status" value="1"/>
</dbReference>
<dbReference type="PANTHER" id="PTHR43283">
    <property type="entry name" value="BETA-LACTAMASE-RELATED"/>
    <property type="match status" value="1"/>
</dbReference>
<evidence type="ECO:0000313" key="4">
    <source>
        <dbReference type="Proteomes" id="UP000289946"/>
    </source>
</evidence>
<dbReference type="Proteomes" id="UP000289946">
    <property type="component" value="Unassembled WGS sequence"/>
</dbReference>
<dbReference type="InterPro" id="IPR006311">
    <property type="entry name" value="TAT_signal"/>
</dbReference>
<keyword evidence="4" id="KW-1185">Reference proteome</keyword>
<keyword evidence="3" id="KW-0378">Hydrolase</keyword>
<reference evidence="3 4" key="1">
    <citation type="submission" date="2018-10" db="EMBL/GenBank/DDBJ databases">
        <title>Bradyrhizobium sp. nov., isolated from effective nodules of peanut in China.</title>
        <authorList>
            <person name="Li Y."/>
        </authorList>
    </citation>
    <scope>NUCLEOTIDE SEQUENCE [LARGE SCALE GENOMIC DNA]</scope>
    <source>
        <strain evidence="3 4">CCBAU 51781</strain>
    </source>
</reference>
<name>A0ABY0D9W3_9BRAD</name>
<gene>
    <name evidence="3" type="ORF">EAS62_39410</name>
</gene>